<gene>
    <name evidence="2" type="ORF">F0185_22350</name>
</gene>
<reference evidence="2 3" key="1">
    <citation type="submission" date="2019-09" db="EMBL/GenBank/DDBJ databases">
        <title>Taxonomy of Antarctic Massilia spp.: description of Massilia rubra sp. nov., Massilia aquatica sp. nov., Massilia mucilaginosa sp. nov., Massilia frigida sp. nov. isolated from streams, lakes and regoliths.</title>
        <authorList>
            <person name="Holochova P."/>
            <person name="Sedlacek I."/>
            <person name="Kralova S."/>
            <person name="Maslanova I."/>
            <person name="Busse H.-J."/>
            <person name="Stankova E."/>
            <person name="Vrbovska V."/>
            <person name="Kovarovic V."/>
            <person name="Bartak M."/>
            <person name="Svec P."/>
            <person name="Pantucek R."/>
        </authorList>
    </citation>
    <scope>NUCLEOTIDE SEQUENCE [LARGE SCALE GENOMIC DNA]</scope>
    <source>
        <strain evidence="2 3">CCM 8692</strain>
    </source>
</reference>
<dbReference type="Proteomes" id="UP000785613">
    <property type="component" value="Unassembled WGS sequence"/>
</dbReference>
<dbReference type="EMBL" id="VUYU01000017">
    <property type="protein sequence ID" value="NHZ36315.1"/>
    <property type="molecule type" value="Genomic_DNA"/>
</dbReference>
<dbReference type="InterPro" id="IPR054836">
    <property type="entry name" value="Tn5_transposase"/>
</dbReference>
<keyword evidence="3" id="KW-1185">Reference proteome</keyword>
<organism evidence="2 3">
    <name type="scientific">Massilia rubra</name>
    <dbReference type="NCBI Taxonomy" id="2607910"/>
    <lineage>
        <taxon>Bacteria</taxon>
        <taxon>Pseudomonadati</taxon>
        <taxon>Pseudomonadota</taxon>
        <taxon>Betaproteobacteria</taxon>
        <taxon>Burkholderiales</taxon>
        <taxon>Oxalobacteraceae</taxon>
        <taxon>Telluria group</taxon>
        <taxon>Massilia</taxon>
    </lineage>
</organism>
<dbReference type="SUPFAM" id="SSF53098">
    <property type="entry name" value="Ribonuclease H-like"/>
    <property type="match status" value="1"/>
</dbReference>
<feature type="domain" description="Transposase IS4-like" evidence="1">
    <location>
        <begin position="172"/>
        <end position="355"/>
    </location>
</feature>
<dbReference type="Gene3D" id="1.10.740.10">
    <property type="entry name" value="Transferase Inhibitor Protein From Tn5, Chain"/>
    <property type="match status" value="1"/>
</dbReference>
<sequence>MEATMLVADAPCIGEFGDKRLCRTGSLLYSRMIERGTVCLRQLSDDRATQRRFHRLLEHHSVTSGEIIRYGSERTAQAAAGRHVLAIQDTSELDYSAHARRTSGLGGISNNKGCGLFIHPVLAVDAENNACLGIAHEVAWVREARSTAKRTRRPIEEKESMCWLEGAQGAQRCLQQAALVTVVADRESDIYEQWDRIPDGHVHLLTRARWDRQIEEGDTLCGWLSKQPAMACQILDISARPAGKAYRSTDGARKSARTAHLAHMELRYGRVRIRRPQDCRASQTSIALSVVELKERPDTVLPGEQPVHWILLTSHDVETAEQALQVVNWYEQRWQIEQLFRTLKRQGLGLESSQLAEASELLKLASIATLAATRTLQLVNARDGKTKQPASDAFDGDEVVVLEKLQGKFEGKTAKQKNPHPVHSMAWASWTIARLGGWTGYASDAKPGPITMLRGLQRFESMVQGWQLAKMWA</sequence>
<comment type="caution">
    <text evidence="2">The sequence shown here is derived from an EMBL/GenBank/DDBJ whole genome shotgun (WGS) entry which is preliminary data.</text>
</comment>
<dbReference type="PANTHER" id="PTHR37319:SF1">
    <property type="entry name" value="TRANSPOSASE TN5 DIMERISATION DOMAIN-CONTAINING PROTEIN"/>
    <property type="match status" value="1"/>
</dbReference>
<accession>A0ABX0LVF0</accession>
<name>A0ABX0LVF0_9BURK</name>
<proteinExistence type="predicted"/>
<dbReference type="InterPro" id="IPR002559">
    <property type="entry name" value="Transposase_11"/>
</dbReference>
<evidence type="ECO:0000259" key="1">
    <source>
        <dbReference type="Pfam" id="PF01609"/>
    </source>
</evidence>
<dbReference type="PANTHER" id="PTHR37319">
    <property type="entry name" value="TRANSPOSASE"/>
    <property type="match status" value="1"/>
</dbReference>
<protein>
    <submittedName>
        <fullName evidence="2">IS4 family transposase</fullName>
    </submittedName>
</protein>
<dbReference type="InterPro" id="IPR014737">
    <property type="entry name" value="Transposase_Tn5-like_C"/>
</dbReference>
<dbReference type="InterPro" id="IPR047768">
    <property type="entry name" value="Tn5p-like"/>
</dbReference>
<dbReference type="NCBIfam" id="NF033590">
    <property type="entry name" value="transpos_IS4_3"/>
    <property type="match status" value="1"/>
</dbReference>
<dbReference type="Gene3D" id="3.90.350.10">
    <property type="entry name" value="Transposase Inhibitor Protein From Tn5, Chain A, domain 1"/>
    <property type="match status" value="1"/>
</dbReference>
<dbReference type="Pfam" id="PF01609">
    <property type="entry name" value="DDE_Tnp_1"/>
    <property type="match status" value="1"/>
</dbReference>
<evidence type="ECO:0000313" key="2">
    <source>
        <dbReference type="EMBL" id="NHZ36315.1"/>
    </source>
</evidence>
<dbReference type="InterPro" id="IPR012337">
    <property type="entry name" value="RNaseH-like_sf"/>
</dbReference>
<evidence type="ECO:0000313" key="3">
    <source>
        <dbReference type="Proteomes" id="UP000785613"/>
    </source>
</evidence>